<evidence type="ECO:0000256" key="1">
    <source>
        <dbReference type="ARBA" id="ARBA00023015"/>
    </source>
</evidence>
<dbReference type="InterPro" id="IPR036388">
    <property type="entry name" value="WH-like_DNA-bd_sf"/>
</dbReference>
<dbReference type="InterPro" id="IPR000524">
    <property type="entry name" value="Tscrpt_reg_HTH_GntR"/>
</dbReference>
<proteinExistence type="predicted"/>
<sequence length="225" mass="26919">MKDKKRILRTKKMKIIHYLLKVIASGEYKKNQIMPSEHFLMQKFDVSRITAINAYQQLEGMNAIYTIDKLGRYVSENFSGLAKSYSSLIDYKYSTMEKIDINDEIKWMKDYGVIFGDKINYYKKQYYNDKNEVIMVADHYVSEEYEIPLLENETFSIWEYLLKKTDAIKKIAYKLTNEKIENPWNLEFVPIVYAWSYNELGKKIASRYVVHPSYFVFSHEEKNVY</sequence>
<dbReference type="SUPFAM" id="SSF46785">
    <property type="entry name" value="Winged helix' DNA-binding domain"/>
    <property type="match status" value="1"/>
</dbReference>
<dbReference type="Pfam" id="PF00392">
    <property type="entry name" value="GntR"/>
    <property type="match status" value="1"/>
</dbReference>
<protein>
    <submittedName>
        <fullName evidence="5">GntR family transcriptional regulator</fullName>
    </submittedName>
</protein>
<name>A0ABY8LWT1_9BACT</name>
<evidence type="ECO:0000313" key="6">
    <source>
        <dbReference type="Proteomes" id="UP001179842"/>
    </source>
</evidence>
<accession>A0ABY8LWT1</accession>
<evidence type="ECO:0000256" key="3">
    <source>
        <dbReference type="ARBA" id="ARBA00023163"/>
    </source>
</evidence>
<dbReference type="EMBL" id="CP122979">
    <property type="protein sequence ID" value="WGI36768.1"/>
    <property type="molecule type" value="Genomic_DNA"/>
</dbReference>
<dbReference type="SMART" id="SM00345">
    <property type="entry name" value="HTH_GNTR"/>
    <property type="match status" value="1"/>
</dbReference>
<dbReference type="InterPro" id="IPR036390">
    <property type="entry name" value="WH_DNA-bd_sf"/>
</dbReference>
<dbReference type="RefSeq" id="WP_280102070.1">
    <property type="nucleotide sequence ID" value="NZ_CP122979.1"/>
</dbReference>
<keyword evidence="6" id="KW-1185">Reference proteome</keyword>
<dbReference type="CDD" id="cd07377">
    <property type="entry name" value="WHTH_GntR"/>
    <property type="match status" value="1"/>
</dbReference>
<keyword evidence="2" id="KW-0238">DNA-binding</keyword>
<dbReference type="Proteomes" id="UP001179842">
    <property type="component" value="Chromosome"/>
</dbReference>
<dbReference type="PROSITE" id="PS50949">
    <property type="entry name" value="HTH_GNTR"/>
    <property type="match status" value="1"/>
</dbReference>
<keyword evidence="3" id="KW-0804">Transcription</keyword>
<evidence type="ECO:0000313" key="5">
    <source>
        <dbReference type="EMBL" id="WGI36768.1"/>
    </source>
</evidence>
<dbReference type="Gene3D" id="1.10.10.10">
    <property type="entry name" value="Winged helix-like DNA-binding domain superfamily/Winged helix DNA-binding domain"/>
    <property type="match status" value="1"/>
</dbReference>
<keyword evidence="1" id="KW-0805">Transcription regulation</keyword>
<organism evidence="5 6">
    <name type="scientific">Mesomycoplasma lagogenitalium</name>
    <dbReference type="NCBI Taxonomy" id="171286"/>
    <lineage>
        <taxon>Bacteria</taxon>
        <taxon>Bacillati</taxon>
        <taxon>Mycoplasmatota</taxon>
        <taxon>Mycoplasmoidales</taxon>
        <taxon>Metamycoplasmataceae</taxon>
        <taxon>Mesomycoplasma</taxon>
    </lineage>
</organism>
<evidence type="ECO:0000259" key="4">
    <source>
        <dbReference type="PROSITE" id="PS50949"/>
    </source>
</evidence>
<reference evidence="5" key="1">
    <citation type="submission" date="2023-04" db="EMBL/GenBank/DDBJ databases">
        <title>Completed genome of Mycoplasma lagogenitalium type strain 12MS.</title>
        <authorList>
            <person name="Spergser J."/>
        </authorList>
    </citation>
    <scope>NUCLEOTIDE SEQUENCE</scope>
    <source>
        <strain evidence="5">12MS</strain>
    </source>
</reference>
<gene>
    <name evidence="5" type="ORF">QEG99_00560</name>
</gene>
<evidence type="ECO:0000256" key="2">
    <source>
        <dbReference type="ARBA" id="ARBA00023125"/>
    </source>
</evidence>
<feature type="domain" description="HTH gntR-type" evidence="4">
    <location>
        <begin position="9"/>
        <end position="77"/>
    </location>
</feature>